<dbReference type="STRING" id="1330018.A0A167PWI2"/>
<feature type="non-terminal residue" evidence="1">
    <location>
        <position position="1"/>
    </location>
</feature>
<evidence type="ECO:0000313" key="2">
    <source>
        <dbReference type="Proteomes" id="UP000076738"/>
    </source>
</evidence>
<sequence length="212" mass="22579">AYGAGNSIIKTIPAGVPFTGRSYDGGLRPQVYGSRTLGSGYPYGGGGFWLGGRPFPFGFWPIYYHPSYYGADEYGPENNSSRPGGAECFAVIQSNNTDEPANNLYHILGDDDSVRAVLDALVFNCSAVNSTVSPYISNTTGAPQPQQAMQYYRASSFVLFLDSYNNTAALPAYAPLSNSTAGNLTADTPFPNGLDMTFLNCINETIGNAAPM</sequence>
<accession>A0A167PWI2</accession>
<name>A0A167PWI2_CALVF</name>
<evidence type="ECO:0000313" key="1">
    <source>
        <dbReference type="EMBL" id="KZO99187.1"/>
    </source>
</evidence>
<dbReference type="OrthoDB" id="3365917at2759"/>
<keyword evidence="2" id="KW-1185">Reference proteome</keyword>
<gene>
    <name evidence="1" type="ORF">CALVIDRAFT_473861</name>
</gene>
<protein>
    <submittedName>
        <fullName evidence="1">Uncharacterized protein</fullName>
    </submittedName>
</protein>
<feature type="non-terminal residue" evidence="1">
    <location>
        <position position="212"/>
    </location>
</feature>
<reference evidence="1 2" key="1">
    <citation type="journal article" date="2016" name="Mol. Biol. Evol.">
        <title>Comparative Genomics of Early-Diverging Mushroom-Forming Fungi Provides Insights into the Origins of Lignocellulose Decay Capabilities.</title>
        <authorList>
            <person name="Nagy L.G."/>
            <person name="Riley R."/>
            <person name="Tritt A."/>
            <person name="Adam C."/>
            <person name="Daum C."/>
            <person name="Floudas D."/>
            <person name="Sun H."/>
            <person name="Yadav J.S."/>
            <person name="Pangilinan J."/>
            <person name="Larsson K.H."/>
            <person name="Matsuura K."/>
            <person name="Barry K."/>
            <person name="Labutti K."/>
            <person name="Kuo R."/>
            <person name="Ohm R.A."/>
            <person name="Bhattacharya S.S."/>
            <person name="Shirouzu T."/>
            <person name="Yoshinaga Y."/>
            <person name="Martin F.M."/>
            <person name="Grigoriev I.V."/>
            <person name="Hibbett D.S."/>
        </authorList>
    </citation>
    <scope>NUCLEOTIDE SEQUENCE [LARGE SCALE GENOMIC DNA]</scope>
    <source>
        <strain evidence="1 2">TUFC12733</strain>
    </source>
</reference>
<dbReference type="EMBL" id="KV417273">
    <property type="protein sequence ID" value="KZO99187.1"/>
    <property type="molecule type" value="Genomic_DNA"/>
</dbReference>
<dbReference type="Proteomes" id="UP000076738">
    <property type="component" value="Unassembled WGS sequence"/>
</dbReference>
<organism evidence="1 2">
    <name type="scientific">Calocera viscosa (strain TUFC12733)</name>
    <dbReference type="NCBI Taxonomy" id="1330018"/>
    <lineage>
        <taxon>Eukaryota</taxon>
        <taxon>Fungi</taxon>
        <taxon>Dikarya</taxon>
        <taxon>Basidiomycota</taxon>
        <taxon>Agaricomycotina</taxon>
        <taxon>Dacrymycetes</taxon>
        <taxon>Dacrymycetales</taxon>
        <taxon>Dacrymycetaceae</taxon>
        <taxon>Calocera</taxon>
    </lineage>
</organism>
<dbReference type="AlphaFoldDB" id="A0A167PWI2"/>
<proteinExistence type="predicted"/>